<dbReference type="PANTHER" id="PTHR43649:SF12">
    <property type="entry name" value="DIACETYLCHITOBIOSE BINDING PROTEIN DASA"/>
    <property type="match status" value="1"/>
</dbReference>
<dbReference type="EMBL" id="JAUMKJ010000018">
    <property type="protein sequence ID" value="MDO3678523.1"/>
    <property type="molecule type" value="Genomic_DNA"/>
</dbReference>
<gene>
    <name evidence="2" type="ORF">Q3C12_16035</name>
</gene>
<keyword evidence="3" id="KW-1185">Reference proteome</keyword>
<dbReference type="RefSeq" id="WP_302878926.1">
    <property type="nucleotide sequence ID" value="NZ_JAUMKJ010000018.1"/>
</dbReference>
<feature type="region of interest" description="Disordered" evidence="1">
    <location>
        <begin position="506"/>
        <end position="529"/>
    </location>
</feature>
<evidence type="ECO:0000313" key="2">
    <source>
        <dbReference type="EMBL" id="MDO3678523.1"/>
    </source>
</evidence>
<feature type="compositionally biased region" description="Low complexity" evidence="1">
    <location>
        <begin position="508"/>
        <end position="522"/>
    </location>
</feature>
<dbReference type="InterPro" id="IPR050490">
    <property type="entry name" value="Bact_solute-bd_prot1"/>
</dbReference>
<dbReference type="Gene3D" id="3.40.190.10">
    <property type="entry name" value="Periplasmic binding protein-like II"/>
    <property type="match status" value="1"/>
</dbReference>
<comment type="caution">
    <text evidence="2">The sequence shown here is derived from an EMBL/GenBank/DDBJ whole genome shotgun (WGS) entry which is preliminary data.</text>
</comment>
<protein>
    <submittedName>
        <fullName evidence="2">Extracellular solute-binding protein</fullName>
    </submittedName>
</protein>
<evidence type="ECO:0000256" key="1">
    <source>
        <dbReference type="SAM" id="MobiDB-lite"/>
    </source>
</evidence>
<dbReference type="PANTHER" id="PTHR43649">
    <property type="entry name" value="ARABINOSE-BINDING PROTEIN-RELATED"/>
    <property type="match status" value="1"/>
</dbReference>
<dbReference type="Pfam" id="PF13416">
    <property type="entry name" value="SBP_bac_8"/>
    <property type="match status" value="1"/>
</dbReference>
<dbReference type="SUPFAM" id="SSF53850">
    <property type="entry name" value="Periplasmic binding protein-like II"/>
    <property type="match status" value="1"/>
</dbReference>
<evidence type="ECO:0000313" key="3">
    <source>
        <dbReference type="Proteomes" id="UP001168883"/>
    </source>
</evidence>
<reference evidence="2" key="1">
    <citation type="submission" date="2023-07" db="EMBL/GenBank/DDBJ databases">
        <authorList>
            <person name="Aktuganov G."/>
            <person name="Boyko T."/>
            <person name="Delegan Y."/>
            <person name="Galimzianova N."/>
            <person name="Gilvanova E."/>
            <person name="Korobov V."/>
            <person name="Kuzmina L."/>
            <person name="Melentiev A."/>
            <person name="Milman P."/>
            <person name="Ryabova A."/>
            <person name="Stupak E."/>
            <person name="Yasakov T."/>
            <person name="Zharikova N."/>
            <person name="Zhurenko E."/>
        </authorList>
    </citation>
    <scope>NUCLEOTIDE SEQUENCE</scope>
    <source>
        <strain evidence="2">IB-739</strain>
    </source>
</reference>
<proteinExistence type="predicted"/>
<dbReference type="InterPro" id="IPR006059">
    <property type="entry name" value="SBP"/>
</dbReference>
<name>A0ABT8VC59_9BACL</name>
<sequence>MTKRLEPEHWEKHLTRLQLREGGFSKELMYKVKERVEMKQPPIGRKRWLRWSPALACALVLTVGWTQADRLVEGLSKLSKPREKAALEAMDPNKEKTLKVSYFHETTFMMQYGKAFTIRYPNVEVKVATGIGSPPYAEINRPNLEEQMEKDKPDVLALSLPEYAKLAKEGKLYALDDVIRQEGFDLQNMHSGVVDMLRTEGGGKLYGLAPDYDQLALFYNKELFDKHGMSYPKNGMSWEELLQLASRFPSGPNAKDRVYGLAIRAYSDPYDLVLQAGKAKGLNVLDPSGKQVTVNTPEWQKVWTAVLDAARGGYMYEQPTMKGSFTREDMYKANLFMTGQAAMTLQSYGFVKELNEAATKYKMAPIPWELATEPTDPSRPNESSSFSVGTIYAVNAASENRREAWELVKFINSEEATRKMLTQTVGSYSTPARLPSLPTVKGQEKLVEAFTSLRPSAEPQETPVVPTEFYSAFRELAVQLSKDVLNGKKTVSQATQELQTSGQQALIQAKNAAQKKPAGAQAPVGSGTP</sequence>
<organism evidence="2 3">
    <name type="scientific">Paenibacillus ehimensis</name>
    <dbReference type="NCBI Taxonomy" id="79264"/>
    <lineage>
        <taxon>Bacteria</taxon>
        <taxon>Bacillati</taxon>
        <taxon>Bacillota</taxon>
        <taxon>Bacilli</taxon>
        <taxon>Bacillales</taxon>
        <taxon>Paenibacillaceae</taxon>
        <taxon>Paenibacillus</taxon>
    </lineage>
</organism>
<accession>A0ABT8VC59</accession>
<dbReference type="Proteomes" id="UP001168883">
    <property type="component" value="Unassembled WGS sequence"/>
</dbReference>